<name>A0ABP8UQB3_9ACTN</name>
<feature type="transmembrane region" description="Helical" evidence="1">
    <location>
        <begin position="86"/>
        <end position="104"/>
    </location>
</feature>
<sequence length="110" mass="11911">MIRWAIGVHPGFVHGLSTGCPQPALVGDGARRYGDHGRDRPEMHCHRVPSAYARLMGRAILTIIGILLAIWLLFTVLGMLISALKFLLWLGVLAVIGAVIVTVISKMAKS</sequence>
<organism evidence="2 3">
    <name type="scientific">Actinoallomurus vinaceus</name>
    <dbReference type="NCBI Taxonomy" id="1080074"/>
    <lineage>
        <taxon>Bacteria</taxon>
        <taxon>Bacillati</taxon>
        <taxon>Actinomycetota</taxon>
        <taxon>Actinomycetes</taxon>
        <taxon>Streptosporangiales</taxon>
        <taxon>Thermomonosporaceae</taxon>
        <taxon>Actinoallomurus</taxon>
    </lineage>
</organism>
<feature type="transmembrane region" description="Helical" evidence="1">
    <location>
        <begin position="59"/>
        <end position="80"/>
    </location>
</feature>
<proteinExistence type="predicted"/>
<dbReference type="Proteomes" id="UP001501442">
    <property type="component" value="Unassembled WGS sequence"/>
</dbReference>
<accession>A0ABP8UQB3</accession>
<protein>
    <recommendedName>
        <fullName evidence="4">Phage holin family protein</fullName>
    </recommendedName>
</protein>
<keyword evidence="1" id="KW-0472">Membrane</keyword>
<evidence type="ECO:0000313" key="2">
    <source>
        <dbReference type="EMBL" id="GAA4637574.1"/>
    </source>
</evidence>
<evidence type="ECO:0008006" key="4">
    <source>
        <dbReference type="Google" id="ProtNLM"/>
    </source>
</evidence>
<dbReference type="EMBL" id="BAABHK010000020">
    <property type="protein sequence ID" value="GAA4637574.1"/>
    <property type="molecule type" value="Genomic_DNA"/>
</dbReference>
<keyword evidence="3" id="KW-1185">Reference proteome</keyword>
<evidence type="ECO:0000256" key="1">
    <source>
        <dbReference type="SAM" id="Phobius"/>
    </source>
</evidence>
<gene>
    <name evidence="2" type="ORF">GCM10023196_091910</name>
</gene>
<keyword evidence="1" id="KW-1133">Transmembrane helix</keyword>
<reference evidence="3" key="1">
    <citation type="journal article" date="2019" name="Int. J. Syst. Evol. Microbiol.">
        <title>The Global Catalogue of Microorganisms (GCM) 10K type strain sequencing project: providing services to taxonomists for standard genome sequencing and annotation.</title>
        <authorList>
            <consortium name="The Broad Institute Genomics Platform"/>
            <consortium name="The Broad Institute Genome Sequencing Center for Infectious Disease"/>
            <person name="Wu L."/>
            <person name="Ma J."/>
        </authorList>
    </citation>
    <scope>NUCLEOTIDE SEQUENCE [LARGE SCALE GENOMIC DNA]</scope>
    <source>
        <strain evidence="3">JCM 17939</strain>
    </source>
</reference>
<comment type="caution">
    <text evidence="2">The sequence shown here is derived from an EMBL/GenBank/DDBJ whole genome shotgun (WGS) entry which is preliminary data.</text>
</comment>
<dbReference type="PROSITE" id="PS51257">
    <property type="entry name" value="PROKAR_LIPOPROTEIN"/>
    <property type="match status" value="1"/>
</dbReference>
<evidence type="ECO:0000313" key="3">
    <source>
        <dbReference type="Proteomes" id="UP001501442"/>
    </source>
</evidence>
<keyword evidence="1" id="KW-0812">Transmembrane</keyword>